<sequence length="512" mass="58111">MSTVGEVVLELLLLDGSNYESLSPCVLTIFRTMGPQIERIIDVSISPPNVDWSNLTKEEEKCLQLNAQATNVLIHTLSKDVLDSIMDDDYDDDDILEDAHLIWTTLKERYGNSKCDDVEELTLEKSFEEFSTSSIINEKPQVISSNGQDDVSTSTSSPRHESFQGNAMVSRINDHVCHTSTTSCVCRTKILKEEEVCDCYHPKKKNPTRVNDFLLESHERQEELLIEKIKELKTLTKEHEKHKDSHASLVKKASCELKAQLEDLTSKHVALQEKYDDLSCSHEKLLDSHTMLDITHEVMLTSVKSYLPHIHKCTCPEIHIDLSCANPCFSQANIFRSTISDLDSVDENEENKGHGIEVNSNKNTSNKRKCKKQIQNRIKTPLTCFNCKKEGHHVRDCSLKKEDKDMSKSKGKNKWMAHIKCFKCSNMGHCASICSNKQHICYTCRRNKNCLMGKIAKPKSSIDHFLLRKAKNGTCVSKVTRSSYGSTKAIWVPKYLMTNLQGHNMVWVPSSA</sequence>
<accession>A0A2T8IB79</accession>
<feature type="region of interest" description="Disordered" evidence="3">
    <location>
        <begin position="139"/>
        <end position="163"/>
    </location>
</feature>
<keyword evidence="1" id="KW-0479">Metal-binding</keyword>
<feature type="coiled-coil region" evidence="2">
    <location>
        <begin position="215"/>
        <end position="281"/>
    </location>
</feature>
<dbReference type="Gramene" id="PVH34924">
    <property type="protein sequence ID" value="PVH34924"/>
    <property type="gene ID" value="PAHAL_7G066100"/>
</dbReference>
<keyword evidence="1" id="KW-0862">Zinc</keyword>
<evidence type="ECO:0000256" key="1">
    <source>
        <dbReference type="PROSITE-ProRule" id="PRU00047"/>
    </source>
</evidence>
<dbReference type="GO" id="GO:0008270">
    <property type="term" value="F:zinc ion binding"/>
    <property type="evidence" value="ECO:0007669"/>
    <property type="project" value="UniProtKB-KW"/>
</dbReference>
<dbReference type="Pfam" id="PF00098">
    <property type="entry name" value="zf-CCHC"/>
    <property type="match status" value="1"/>
</dbReference>
<keyword evidence="2" id="KW-0175">Coiled coil</keyword>
<gene>
    <name evidence="5" type="ORF">PAHAL_7G066100</name>
</gene>
<name>A0A2T8IB79_9POAL</name>
<evidence type="ECO:0000313" key="5">
    <source>
        <dbReference type="EMBL" id="PVH34924.1"/>
    </source>
</evidence>
<dbReference type="Gene3D" id="4.10.60.10">
    <property type="entry name" value="Zinc finger, CCHC-type"/>
    <property type="match status" value="1"/>
</dbReference>
<evidence type="ECO:0000259" key="4">
    <source>
        <dbReference type="PROSITE" id="PS50158"/>
    </source>
</evidence>
<keyword evidence="1" id="KW-0863">Zinc-finger</keyword>
<organism evidence="5">
    <name type="scientific">Panicum hallii</name>
    <dbReference type="NCBI Taxonomy" id="206008"/>
    <lineage>
        <taxon>Eukaryota</taxon>
        <taxon>Viridiplantae</taxon>
        <taxon>Streptophyta</taxon>
        <taxon>Embryophyta</taxon>
        <taxon>Tracheophyta</taxon>
        <taxon>Spermatophyta</taxon>
        <taxon>Magnoliopsida</taxon>
        <taxon>Liliopsida</taxon>
        <taxon>Poales</taxon>
        <taxon>Poaceae</taxon>
        <taxon>PACMAD clade</taxon>
        <taxon>Panicoideae</taxon>
        <taxon>Panicodae</taxon>
        <taxon>Paniceae</taxon>
        <taxon>Panicinae</taxon>
        <taxon>Panicum</taxon>
        <taxon>Panicum sect. Panicum</taxon>
    </lineage>
</organism>
<dbReference type="SMART" id="SM00343">
    <property type="entry name" value="ZnF_C2HC"/>
    <property type="match status" value="2"/>
</dbReference>
<evidence type="ECO:0000256" key="3">
    <source>
        <dbReference type="SAM" id="MobiDB-lite"/>
    </source>
</evidence>
<feature type="domain" description="CCHC-type" evidence="4">
    <location>
        <begin position="384"/>
        <end position="397"/>
    </location>
</feature>
<dbReference type="SUPFAM" id="SSF57756">
    <property type="entry name" value="Retrovirus zinc finger-like domains"/>
    <property type="match status" value="1"/>
</dbReference>
<dbReference type="AlphaFoldDB" id="A0A2T8IB79"/>
<dbReference type="GO" id="GO:0003676">
    <property type="term" value="F:nucleic acid binding"/>
    <property type="evidence" value="ECO:0007669"/>
    <property type="project" value="InterPro"/>
</dbReference>
<dbReference type="InterPro" id="IPR001878">
    <property type="entry name" value="Znf_CCHC"/>
</dbReference>
<protein>
    <recommendedName>
        <fullName evidence="4">CCHC-type domain-containing protein</fullName>
    </recommendedName>
</protein>
<dbReference type="InterPro" id="IPR036875">
    <property type="entry name" value="Znf_CCHC_sf"/>
</dbReference>
<proteinExistence type="predicted"/>
<dbReference type="PROSITE" id="PS50158">
    <property type="entry name" value="ZF_CCHC"/>
    <property type="match status" value="1"/>
</dbReference>
<feature type="region of interest" description="Disordered" evidence="3">
    <location>
        <begin position="348"/>
        <end position="370"/>
    </location>
</feature>
<dbReference type="EMBL" id="CM008052">
    <property type="protein sequence ID" value="PVH34924.1"/>
    <property type="molecule type" value="Genomic_DNA"/>
</dbReference>
<dbReference type="Proteomes" id="UP000243499">
    <property type="component" value="Chromosome 7"/>
</dbReference>
<evidence type="ECO:0000256" key="2">
    <source>
        <dbReference type="SAM" id="Coils"/>
    </source>
</evidence>
<reference evidence="5" key="1">
    <citation type="submission" date="2018-04" db="EMBL/GenBank/DDBJ databases">
        <title>WGS assembly of Panicum hallii.</title>
        <authorList>
            <person name="Lovell J."/>
            <person name="Jenkins J."/>
            <person name="Lowry D."/>
            <person name="Mamidi S."/>
            <person name="Sreedasyam A."/>
            <person name="Weng X."/>
            <person name="Barry K."/>
            <person name="Bonette J."/>
            <person name="Campitelli B."/>
            <person name="Daum C."/>
            <person name="Gordon S."/>
            <person name="Gould B."/>
            <person name="Lipzen A."/>
            <person name="Macqueen A."/>
            <person name="Palacio-Mejia J."/>
            <person name="Plott C."/>
            <person name="Shakirov E."/>
            <person name="Shu S."/>
            <person name="Yoshinaga Y."/>
            <person name="Zane M."/>
            <person name="Rokhsar D."/>
            <person name="Grimwood J."/>
            <person name="Schmutz J."/>
            <person name="Juenger T."/>
        </authorList>
    </citation>
    <scope>NUCLEOTIDE SEQUENCE [LARGE SCALE GENOMIC DNA]</scope>
    <source>
        <strain evidence="5">FIL2</strain>
    </source>
</reference>